<dbReference type="Proteomes" id="UP000026714">
    <property type="component" value="Unassembled WGS sequence"/>
</dbReference>
<keyword evidence="3" id="KW-0238">DNA-binding</keyword>
<dbReference type="STRING" id="34103.SAMN05421778_12030"/>
<dbReference type="eggNOG" id="COG0583">
    <property type="taxonomic scope" value="Bacteria"/>
</dbReference>
<proteinExistence type="inferred from homology"/>
<dbReference type="PANTHER" id="PTHR30126:SF97">
    <property type="entry name" value="HTH-TYPE TRANSCRIPTIONAL REGULATOR ABGR"/>
    <property type="match status" value="1"/>
</dbReference>
<keyword evidence="2" id="KW-0805">Transcription regulation</keyword>
<evidence type="ECO:0000313" key="7">
    <source>
        <dbReference type="Proteomes" id="UP000026714"/>
    </source>
</evidence>
<dbReference type="PANTHER" id="PTHR30126">
    <property type="entry name" value="HTH-TYPE TRANSCRIPTIONAL REGULATOR"/>
    <property type="match status" value="1"/>
</dbReference>
<comment type="similarity">
    <text evidence="1">Belongs to the LysR transcriptional regulatory family.</text>
</comment>
<reference evidence="6 7" key="1">
    <citation type="journal article" date="2014" name="FEMS Microbiol. Ecol.">
        <title>Sphaerotilus natans encrusted with nanoball-shaped Fe(III) oxide minerals formed by nitrate-reducing mixotrophic Fe(II) oxidation.</title>
        <authorList>
            <person name="Park S."/>
            <person name="Kim D.H."/>
            <person name="Lee J.H."/>
            <person name="Hur H.G."/>
        </authorList>
    </citation>
    <scope>NUCLEOTIDE SEQUENCE [LARGE SCALE GENOMIC DNA]</scope>
    <source>
        <strain evidence="6 7">DSM 6575</strain>
    </source>
</reference>
<evidence type="ECO:0000256" key="1">
    <source>
        <dbReference type="ARBA" id="ARBA00009437"/>
    </source>
</evidence>
<dbReference type="GO" id="GO:0000976">
    <property type="term" value="F:transcription cis-regulatory region binding"/>
    <property type="evidence" value="ECO:0007669"/>
    <property type="project" value="TreeGrafter"/>
</dbReference>
<dbReference type="GO" id="GO:0003700">
    <property type="term" value="F:DNA-binding transcription factor activity"/>
    <property type="evidence" value="ECO:0007669"/>
    <property type="project" value="InterPro"/>
</dbReference>
<dbReference type="Gene3D" id="3.40.190.10">
    <property type="entry name" value="Periplasmic binding protein-like II"/>
    <property type="match status" value="2"/>
</dbReference>
<organism evidence="6 7">
    <name type="scientific">Sphaerotilus natans subsp. natans DSM 6575</name>
    <dbReference type="NCBI Taxonomy" id="1286631"/>
    <lineage>
        <taxon>Bacteria</taxon>
        <taxon>Pseudomonadati</taxon>
        <taxon>Pseudomonadota</taxon>
        <taxon>Betaproteobacteria</taxon>
        <taxon>Burkholderiales</taxon>
        <taxon>Sphaerotilaceae</taxon>
        <taxon>Sphaerotilus</taxon>
    </lineage>
</organism>
<name>A0A059KMR4_9BURK</name>
<dbReference type="InterPro" id="IPR005119">
    <property type="entry name" value="LysR_subst-bd"/>
</dbReference>
<dbReference type="Pfam" id="PF00126">
    <property type="entry name" value="HTH_1"/>
    <property type="match status" value="1"/>
</dbReference>
<gene>
    <name evidence="6" type="ORF">X805_16650</name>
</gene>
<evidence type="ECO:0000313" key="6">
    <source>
        <dbReference type="EMBL" id="KDB52751.1"/>
    </source>
</evidence>
<dbReference type="SUPFAM" id="SSF53850">
    <property type="entry name" value="Periplasmic binding protein-like II"/>
    <property type="match status" value="1"/>
</dbReference>
<feature type="domain" description="HTH lysR-type" evidence="5">
    <location>
        <begin position="27"/>
        <end position="84"/>
    </location>
</feature>
<dbReference type="Pfam" id="PF03466">
    <property type="entry name" value="LysR_substrate"/>
    <property type="match status" value="1"/>
</dbReference>
<dbReference type="AlphaFoldDB" id="A0A059KMR4"/>
<dbReference type="Gene3D" id="1.10.10.10">
    <property type="entry name" value="Winged helix-like DNA-binding domain superfamily/Winged helix DNA-binding domain"/>
    <property type="match status" value="1"/>
</dbReference>
<dbReference type="PATRIC" id="fig|1286631.3.peg.1638"/>
<dbReference type="SUPFAM" id="SSF46785">
    <property type="entry name" value="Winged helix' DNA-binding domain"/>
    <property type="match status" value="1"/>
</dbReference>
<dbReference type="InterPro" id="IPR036388">
    <property type="entry name" value="WH-like_DNA-bd_sf"/>
</dbReference>
<evidence type="ECO:0000256" key="2">
    <source>
        <dbReference type="ARBA" id="ARBA00023015"/>
    </source>
</evidence>
<keyword evidence="4" id="KW-0804">Transcription</keyword>
<dbReference type="PROSITE" id="PS50931">
    <property type="entry name" value="HTH_LYSR"/>
    <property type="match status" value="1"/>
</dbReference>
<dbReference type="InterPro" id="IPR000847">
    <property type="entry name" value="LysR_HTH_N"/>
</dbReference>
<sequence>MKTSHETIAAGYEMPDTLSASQLLNRLRLRQVALLLALRQQGTLGAAATALGMTQPAATKMLQELEAALACRVVEREGRGLRLTPAGQTVLAHFEGLQGAMSALARDLEGLRAGDGGTLDIGSVLAPSPTLLTRAVVQLKREQPRLRVSIHTETSDLLLDQLASGQLDLVIGRLTEGHSRADHVVRALESEALRVVVGPQHPWADGRVLGLVNLMEQPWILQPRGSPMRELLEQVFRRAGLDRPRDLVETASILTTSFLLAEAPMVAVMPESLATYYASRGLLSRLAVDLTAQLDDYCSIVRRNRPLSTAGQRFLHLLHGMVPRAGLTG</sequence>
<keyword evidence="7" id="KW-1185">Reference proteome</keyword>
<protein>
    <recommendedName>
        <fullName evidence="5">HTH lysR-type domain-containing protein</fullName>
    </recommendedName>
</protein>
<evidence type="ECO:0000256" key="3">
    <source>
        <dbReference type="ARBA" id="ARBA00023125"/>
    </source>
</evidence>
<comment type="caution">
    <text evidence="6">The sequence shown here is derived from an EMBL/GenBank/DDBJ whole genome shotgun (WGS) entry which is preliminary data.</text>
</comment>
<accession>A0A059KMR4</accession>
<dbReference type="EMBL" id="AZRA01000041">
    <property type="protein sequence ID" value="KDB52751.1"/>
    <property type="molecule type" value="Genomic_DNA"/>
</dbReference>
<dbReference type="InterPro" id="IPR036390">
    <property type="entry name" value="WH_DNA-bd_sf"/>
</dbReference>
<evidence type="ECO:0000256" key="4">
    <source>
        <dbReference type="ARBA" id="ARBA00023163"/>
    </source>
</evidence>
<evidence type="ECO:0000259" key="5">
    <source>
        <dbReference type="PROSITE" id="PS50931"/>
    </source>
</evidence>